<dbReference type="Proteomes" id="UP000287166">
    <property type="component" value="Unassembled WGS sequence"/>
</dbReference>
<dbReference type="AlphaFoldDB" id="A0A401GM10"/>
<name>A0A401GM10_9APHY</name>
<dbReference type="InterPro" id="IPR002893">
    <property type="entry name" value="Znf_MYND"/>
</dbReference>
<dbReference type="InterPro" id="IPR046824">
    <property type="entry name" value="Mss51-like_C"/>
</dbReference>
<dbReference type="RefSeq" id="XP_027614150.1">
    <property type="nucleotide sequence ID" value="XM_027758349.1"/>
</dbReference>
<dbReference type="Gene3D" id="6.10.140.2220">
    <property type="match status" value="1"/>
</dbReference>
<accession>A0A401GM10</accession>
<feature type="domain" description="MYND-type" evidence="5">
    <location>
        <begin position="49"/>
        <end position="102"/>
    </location>
</feature>
<dbReference type="OrthoDB" id="432970at2759"/>
<gene>
    <name evidence="6" type="ORF">SCP_0502840</name>
</gene>
<keyword evidence="7" id="KW-1185">Reference proteome</keyword>
<dbReference type="PANTHER" id="PTHR47570">
    <property type="entry name" value="ZINC ION BINDING PROTEIN"/>
    <property type="match status" value="1"/>
</dbReference>
<dbReference type="Pfam" id="PF20179">
    <property type="entry name" value="MSS51_C"/>
    <property type="match status" value="1"/>
</dbReference>
<keyword evidence="2 4" id="KW-0863">Zinc-finger</keyword>
<dbReference type="GeneID" id="38780154"/>
<dbReference type="InParanoid" id="A0A401GM10"/>
<dbReference type="EMBL" id="BFAD01000005">
    <property type="protein sequence ID" value="GBE83237.1"/>
    <property type="molecule type" value="Genomic_DNA"/>
</dbReference>
<dbReference type="GO" id="GO:0008270">
    <property type="term" value="F:zinc ion binding"/>
    <property type="evidence" value="ECO:0007669"/>
    <property type="project" value="UniProtKB-KW"/>
</dbReference>
<evidence type="ECO:0000256" key="3">
    <source>
        <dbReference type="ARBA" id="ARBA00022833"/>
    </source>
</evidence>
<evidence type="ECO:0000256" key="2">
    <source>
        <dbReference type="ARBA" id="ARBA00022771"/>
    </source>
</evidence>
<dbReference type="STRING" id="139825.A0A401GM10"/>
<keyword evidence="1" id="KW-0479">Metal-binding</keyword>
<evidence type="ECO:0000256" key="1">
    <source>
        <dbReference type="ARBA" id="ARBA00022723"/>
    </source>
</evidence>
<evidence type="ECO:0000313" key="6">
    <source>
        <dbReference type="EMBL" id="GBE83237.1"/>
    </source>
</evidence>
<protein>
    <recommendedName>
        <fullName evidence="5">MYND-type domain-containing protein</fullName>
    </recommendedName>
</protein>
<keyword evidence="3" id="KW-0862">Zinc</keyword>
<evidence type="ECO:0000313" key="7">
    <source>
        <dbReference type="Proteomes" id="UP000287166"/>
    </source>
</evidence>
<dbReference type="PROSITE" id="PS50865">
    <property type="entry name" value="ZF_MYND_2"/>
    <property type="match status" value="1"/>
</dbReference>
<comment type="caution">
    <text evidence="6">The sequence shown here is derived from an EMBL/GenBank/DDBJ whole genome shotgun (WGS) entry which is preliminary data.</text>
</comment>
<evidence type="ECO:0000259" key="5">
    <source>
        <dbReference type="PROSITE" id="PS50865"/>
    </source>
</evidence>
<reference evidence="6 7" key="1">
    <citation type="journal article" date="2018" name="Sci. Rep.">
        <title>Genome sequence of the cauliflower mushroom Sparassis crispa (Hanabiratake) and its association with beneficial usage.</title>
        <authorList>
            <person name="Kiyama R."/>
            <person name="Furutani Y."/>
            <person name="Kawaguchi K."/>
            <person name="Nakanishi T."/>
        </authorList>
    </citation>
    <scope>NUCLEOTIDE SEQUENCE [LARGE SCALE GENOMIC DNA]</scope>
</reference>
<dbReference type="PANTHER" id="PTHR47570:SF1">
    <property type="entry name" value="ZINC ION BINDING PROTEIN"/>
    <property type="match status" value="1"/>
</dbReference>
<organism evidence="6 7">
    <name type="scientific">Sparassis crispa</name>
    <dbReference type="NCBI Taxonomy" id="139825"/>
    <lineage>
        <taxon>Eukaryota</taxon>
        <taxon>Fungi</taxon>
        <taxon>Dikarya</taxon>
        <taxon>Basidiomycota</taxon>
        <taxon>Agaricomycotina</taxon>
        <taxon>Agaricomycetes</taxon>
        <taxon>Polyporales</taxon>
        <taxon>Sparassidaceae</taxon>
        <taxon>Sparassis</taxon>
    </lineage>
</organism>
<dbReference type="Pfam" id="PF01753">
    <property type="entry name" value="zf-MYND"/>
    <property type="match status" value="1"/>
</dbReference>
<dbReference type="SUPFAM" id="SSF144232">
    <property type="entry name" value="HIT/MYND zinc finger-like"/>
    <property type="match status" value="1"/>
</dbReference>
<proteinExistence type="predicted"/>
<evidence type="ECO:0000256" key="4">
    <source>
        <dbReference type="PROSITE-ProRule" id="PRU00134"/>
    </source>
</evidence>
<sequence>MMANLSTAGLGSADTFAMAYKYAREWEKAEKAGDTRKLQKLDFGVGPMCIRCSGPCLDRATKEWKPLRCAGCQAVIYCSRACQVADWKTPKMPRAPTHKELCASNKEHMKRIPYFTSVLRQFPWARIEPDGTCSHDVLKARLGVLGSGISFGYWSVPGGLQPHDDSTASRGEPDSEAKKLLRVRRTEGYVHGDVLRDEAWPTDVDMWKIKDKVDANGSLVPRLFFSDEFMPPVRVERGQVYDWKSWYEWRGLSMASPASLLMDYPMTVYHLLTDILHVVNDDATVEKRQALEVHYIGAEVELNFLPLFSELALLLPHVDITLVFFGKAVYDLVRSARQKYPGSLATQDIVWSYTSPKKAGGGSVVIKLYSQGEGWTRDVAKESPPDALVGLNAGLLNYTTWSDPVIFSAVLNIPFAITDYAEQSMETCATGVQTMLQGQASHAFMPGSPHYAALTRTRSRPITVNPFHRPGQRPLPVVRMPNYYNGFAMPLVVKSSD</sequence>